<dbReference type="SUPFAM" id="SSF52540">
    <property type="entry name" value="P-loop containing nucleoside triphosphate hydrolases"/>
    <property type="match status" value="1"/>
</dbReference>
<evidence type="ECO:0000313" key="13">
    <source>
        <dbReference type="EMBL" id="PWI57848.1"/>
    </source>
</evidence>
<proteinExistence type="inferred from homology"/>
<name>A0A2U3D982_SULT2</name>
<evidence type="ECO:0000256" key="10">
    <source>
        <dbReference type="ARBA" id="ARBA00047663"/>
    </source>
</evidence>
<sequence>MMQRKGVTLIGIAGDSGAGKSTYVEHLKQLLGEENVSVMSTDDYHSLDRVERNKIGVTALDPWKANNLGLLIDHLWQLKQKRPILKPVYDHSTGTFAESELLEPRTVILVEGLHLLYLEKLREVFDLKIYFDTDISLRIKWKVRRDAEARGYTEEQVLEEIERRRPDVEKFIEPQKAWADMVIHYLPDLKKEPTEANPEPIRVRVAERMRGNKRRLVKWLVLASRLGLIAADHYHDQIAGEEMEIACIEGNTELSAMHSLLDMVSNNRYVDDQLDKMHYDPISVSQLLVANMIYELAHGTNMEAQRFAESR</sequence>
<evidence type="ECO:0000256" key="6">
    <source>
        <dbReference type="ARBA" id="ARBA00022679"/>
    </source>
</evidence>
<evidence type="ECO:0000256" key="4">
    <source>
        <dbReference type="ARBA" id="ARBA00022531"/>
    </source>
</evidence>
<evidence type="ECO:0000256" key="7">
    <source>
        <dbReference type="ARBA" id="ARBA00022741"/>
    </source>
</evidence>
<dbReference type="GO" id="GO:0019253">
    <property type="term" value="P:reductive pentose-phosphate cycle"/>
    <property type="evidence" value="ECO:0007669"/>
    <property type="project" value="UniProtKB-KW"/>
</dbReference>
<protein>
    <recommendedName>
        <fullName evidence="3 11">Phosphoribulokinase</fullName>
        <ecNumber evidence="3 11">2.7.1.19</ecNumber>
    </recommendedName>
</protein>
<keyword evidence="9" id="KW-0067">ATP-binding</keyword>
<dbReference type="Proteomes" id="UP000245380">
    <property type="component" value="Unassembled WGS sequence"/>
</dbReference>
<dbReference type="PRINTS" id="PR00478">
    <property type="entry name" value="PHRIBLKINASE"/>
</dbReference>
<dbReference type="Pfam" id="PF00485">
    <property type="entry name" value="PRK"/>
    <property type="match status" value="1"/>
</dbReference>
<keyword evidence="4" id="KW-0602">Photosynthesis</keyword>
<dbReference type="OrthoDB" id="9777642at2"/>
<dbReference type="PROSITE" id="PS00567">
    <property type="entry name" value="PHOSPHORIBULOKINASE"/>
    <property type="match status" value="1"/>
</dbReference>
<evidence type="ECO:0000256" key="11">
    <source>
        <dbReference type="RuleBase" id="RU004082"/>
    </source>
</evidence>
<evidence type="ECO:0000256" key="2">
    <source>
        <dbReference type="ARBA" id="ARBA00009719"/>
    </source>
</evidence>
<accession>A0A2U3D982</accession>
<dbReference type="EC" id="2.7.1.19" evidence="3 11"/>
<evidence type="ECO:0000256" key="8">
    <source>
        <dbReference type="ARBA" id="ARBA00022777"/>
    </source>
</evidence>
<dbReference type="PANTHER" id="PTHR10285">
    <property type="entry name" value="URIDINE KINASE"/>
    <property type="match status" value="1"/>
</dbReference>
<comment type="caution">
    <text evidence="13">The sequence shown here is derived from an EMBL/GenBank/DDBJ whole genome shotgun (WGS) entry which is preliminary data.</text>
</comment>
<keyword evidence="6" id="KW-0808">Transferase</keyword>
<evidence type="ECO:0000313" key="14">
    <source>
        <dbReference type="Proteomes" id="UP000245380"/>
    </source>
</evidence>
<evidence type="ECO:0000256" key="1">
    <source>
        <dbReference type="ARBA" id="ARBA00005215"/>
    </source>
</evidence>
<evidence type="ECO:0000256" key="5">
    <source>
        <dbReference type="ARBA" id="ARBA00022567"/>
    </source>
</evidence>
<keyword evidence="8 13" id="KW-0418">Kinase</keyword>
<dbReference type="NCBIfam" id="NF005655">
    <property type="entry name" value="PRK07429.1"/>
    <property type="match status" value="1"/>
</dbReference>
<feature type="domain" description="Phosphoribulokinase/uridine kinase" evidence="12">
    <location>
        <begin position="9"/>
        <end position="188"/>
    </location>
</feature>
<evidence type="ECO:0000259" key="12">
    <source>
        <dbReference type="Pfam" id="PF00485"/>
    </source>
</evidence>
<dbReference type="GO" id="GO:0005524">
    <property type="term" value="F:ATP binding"/>
    <property type="evidence" value="ECO:0007669"/>
    <property type="project" value="UniProtKB-KW"/>
</dbReference>
<evidence type="ECO:0000256" key="3">
    <source>
        <dbReference type="ARBA" id="ARBA00012042"/>
    </source>
</evidence>
<comment type="pathway">
    <text evidence="1">Carbohydrate biosynthesis; Calvin cycle.</text>
</comment>
<comment type="catalytic activity">
    <reaction evidence="10 11">
        <text>D-ribulose 5-phosphate + ATP = D-ribulose 1,5-bisphosphate + ADP + H(+)</text>
        <dbReference type="Rhea" id="RHEA:19365"/>
        <dbReference type="ChEBI" id="CHEBI:15378"/>
        <dbReference type="ChEBI" id="CHEBI:30616"/>
        <dbReference type="ChEBI" id="CHEBI:57870"/>
        <dbReference type="ChEBI" id="CHEBI:58121"/>
        <dbReference type="ChEBI" id="CHEBI:456216"/>
        <dbReference type="EC" id="2.7.1.19"/>
    </reaction>
</comment>
<comment type="similarity">
    <text evidence="2 11">Belongs to the phosphoribulokinase family.</text>
</comment>
<dbReference type="RefSeq" id="WP_109430382.1">
    <property type="nucleotide sequence ID" value="NZ_MPDK01000008.1"/>
</dbReference>
<dbReference type="GO" id="GO:0008974">
    <property type="term" value="F:phosphoribulokinase activity"/>
    <property type="evidence" value="ECO:0007669"/>
    <property type="project" value="UniProtKB-EC"/>
</dbReference>
<dbReference type="EMBL" id="MPDK01000008">
    <property type="protein sequence ID" value="PWI57848.1"/>
    <property type="molecule type" value="Genomic_DNA"/>
</dbReference>
<gene>
    <name evidence="13" type="ORF">BM613_06590</name>
</gene>
<keyword evidence="14" id="KW-1185">Reference proteome</keyword>
<reference evidence="13 14" key="1">
    <citation type="submission" date="2016-11" db="EMBL/GenBank/DDBJ databases">
        <title>Comparative genomics of Acidibacillus ferroxidans species.</title>
        <authorList>
            <person name="Oliveira G."/>
            <person name="Nunes G."/>
            <person name="Oliveira R."/>
            <person name="Araujo F."/>
            <person name="Salim A."/>
            <person name="Scholte L."/>
            <person name="Morais D."/>
            <person name="Nancucheo I."/>
            <person name="Johnson D.B."/>
            <person name="Grail B."/>
            <person name="Bittencourt J."/>
            <person name="Valadares R."/>
        </authorList>
    </citation>
    <scope>NUCLEOTIDE SEQUENCE [LARGE SCALE GENOMIC DNA]</scope>
    <source>
        <strain evidence="13 14">Y002</strain>
    </source>
</reference>
<keyword evidence="5" id="KW-0113">Calvin cycle</keyword>
<evidence type="ECO:0000256" key="9">
    <source>
        <dbReference type="ARBA" id="ARBA00022840"/>
    </source>
</evidence>
<dbReference type="InterPro" id="IPR027417">
    <property type="entry name" value="P-loop_NTPase"/>
</dbReference>
<organism evidence="13 14">
    <name type="scientific">Sulfoacidibacillus thermotolerans</name>
    <name type="common">Acidibacillus sulfuroxidans</name>
    <dbReference type="NCBI Taxonomy" id="1765684"/>
    <lineage>
        <taxon>Bacteria</taxon>
        <taxon>Bacillati</taxon>
        <taxon>Bacillota</taxon>
        <taxon>Bacilli</taxon>
        <taxon>Bacillales</taxon>
        <taxon>Alicyclobacillaceae</taxon>
        <taxon>Sulfoacidibacillus</taxon>
    </lineage>
</organism>
<keyword evidence="7" id="KW-0547">Nucleotide-binding</keyword>
<dbReference type="InterPro" id="IPR006083">
    <property type="entry name" value="PRK/URK"/>
</dbReference>
<dbReference type="Gene3D" id="3.40.50.300">
    <property type="entry name" value="P-loop containing nucleotide triphosphate hydrolases"/>
    <property type="match status" value="1"/>
</dbReference>
<dbReference type="AlphaFoldDB" id="A0A2U3D982"/>
<dbReference type="InterPro" id="IPR006082">
    <property type="entry name" value="PRK"/>
</dbReference>